<dbReference type="KEGG" id="pko:PKOR_02265"/>
<proteinExistence type="predicted"/>
<gene>
    <name evidence="2" type="ORF">PKOR_02265</name>
</gene>
<reference evidence="2 3" key="1">
    <citation type="journal article" date="2015" name="Sci. Rep.">
        <title>Unraveling adaptation of Pontibacter korlensis to radiation and infertility in desert through complete genome and comparative transcriptomic analysis.</title>
        <authorList>
            <person name="Dai J."/>
            <person name="Dai W."/>
            <person name="Qiu C."/>
            <person name="Yang Z."/>
            <person name="Zhang Y."/>
            <person name="Zhou M."/>
            <person name="Zhang L."/>
            <person name="Fang C."/>
            <person name="Gao Q."/>
            <person name="Yang Q."/>
            <person name="Li X."/>
            <person name="Wang Z."/>
            <person name="Wang Z."/>
            <person name="Jia Z."/>
            <person name="Chen X."/>
        </authorList>
    </citation>
    <scope>NUCLEOTIDE SEQUENCE [LARGE SCALE GENOMIC DNA]</scope>
    <source>
        <strain evidence="2 3">X14-1T</strain>
    </source>
</reference>
<organism evidence="2 3">
    <name type="scientific">Pontibacter korlensis</name>
    <dbReference type="NCBI Taxonomy" id="400092"/>
    <lineage>
        <taxon>Bacteria</taxon>
        <taxon>Pseudomonadati</taxon>
        <taxon>Bacteroidota</taxon>
        <taxon>Cytophagia</taxon>
        <taxon>Cytophagales</taxon>
        <taxon>Hymenobacteraceae</taxon>
        <taxon>Pontibacter</taxon>
    </lineage>
</organism>
<keyword evidence="1" id="KW-0472">Membrane</keyword>
<dbReference type="HOGENOM" id="CLU_2882058_0_0_10"/>
<evidence type="ECO:0000313" key="3">
    <source>
        <dbReference type="Proteomes" id="UP000033109"/>
    </source>
</evidence>
<dbReference type="PATRIC" id="fig|400092.3.peg.518"/>
<sequence length="63" mass="7040">MIALTILKVLVALVGVSLIFWFLLASIVKKDRSKLRPAGIVLISVFTLILVLTALEFGYFYLK</sequence>
<feature type="transmembrane region" description="Helical" evidence="1">
    <location>
        <begin position="40"/>
        <end position="62"/>
    </location>
</feature>
<protein>
    <submittedName>
        <fullName evidence="2">Uncharacterized protein</fullName>
    </submittedName>
</protein>
<name>A0A0E3UVU6_9BACT</name>
<evidence type="ECO:0000313" key="2">
    <source>
        <dbReference type="EMBL" id="AKD02171.1"/>
    </source>
</evidence>
<dbReference type="Proteomes" id="UP000033109">
    <property type="component" value="Chromosome"/>
</dbReference>
<feature type="transmembrane region" description="Helical" evidence="1">
    <location>
        <begin position="6"/>
        <end position="28"/>
    </location>
</feature>
<evidence type="ECO:0000256" key="1">
    <source>
        <dbReference type="SAM" id="Phobius"/>
    </source>
</evidence>
<keyword evidence="1" id="KW-1133">Transmembrane helix</keyword>
<dbReference type="STRING" id="400092.PKOR_02265"/>
<keyword evidence="3" id="KW-1185">Reference proteome</keyword>
<keyword evidence="1" id="KW-0812">Transmembrane</keyword>
<accession>A0A0E3UVU6</accession>
<dbReference type="AlphaFoldDB" id="A0A0E3UVU6"/>
<dbReference type="EMBL" id="CP009621">
    <property type="protein sequence ID" value="AKD02171.1"/>
    <property type="molecule type" value="Genomic_DNA"/>
</dbReference>